<name>A0ABS6LWH0_9GAMM</name>
<protein>
    <submittedName>
        <fullName evidence="1">Uncharacterized protein</fullName>
    </submittedName>
</protein>
<proteinExistence type="predicted"/>
<dbReference type="Proteomes" id="UP000734343">
    <property type="component" value="Unassembled WGS sequence"/>
</dbReference>
<gene>
    <name evidence="1" type="ORF">J1778_14260</name>
</gene>
<dbReference type="RefSeq" id="WP_217173722.1">
    <property type="nucleotide sequence ID" value="NZ_CP126169.1"/>
</dbReference>
<dbReference type="EMBL" id="JAFMOW010000064">
    <property type="protein sequence ID" value="MBU9856438.1"/>
    <property type="molecule type" value="Genomic_DNA"/>
</dbReference>
<evidence type="ECO:0000313" key="2">
    <source>
        <dbReference type="Proteomes" id="UP000734343"/>
    </source>
</evidence>
<keyword evidence="2" id="KW-1185">Reference proteome</keyword>
<comment type="caution">
    <text evidence="1">The sequence shown here is derived from an EMBL/GenBank/DDBJ whole genome shotgun (WGS) entry which is preliminary data.</text>
</comment>
<organism evidence="1 2">
    <name type="scientific">Rahnella bonaserana</name>
    <dbReference type="NCBI Taxonomy" id="2816248"/>
    <lineage>
        <taxon>Bacteria</taxon>
        <taxon>Pseudomonadati</taxon>
        <taxon>Pseudomonadota</taxon>
        <taxon>Gammaproteobacteria</taxon>
        <taxon>Enterobacterales</taxon>
        <taxon>Yersiniaceae</taxon>
        <taxon>Rahnella</taxon>
    </lineage>
</organism>
<sequence>MSHTDVIAFHERLTALVRSLQIAPQVAENQVLDRMALSFRKLLNFLAEDDASTQQAFLLPPQAQETQRLLCDLMAENLSASQENKLFREDISAELMAQCFTGILVQLAQRPGDPQTRHQQSLACAKLFCEGVWPGKL</sequence>
<accession>A0ABS6LWH0</accession>
<evidence type="ECO:0000313" key="1">
    <source>
        <dbReference type="EMBL" id="MBU9856438.1"/>
    </source>
</evidence>
<reference evidence="1 2" key="1">
    <citation type="submission" date="2021-03" db="EMBL/GenBank/DDBJ databases">
        <title>Five novel Rahnella species.</title>
        <authorList>
            <person name="Brady C."/>
            <person name="Asselin J."/>
            <person name="Beer S."/>
            <person name="Bruberg M.B."/>
            <person name="Crampton B."/>
            <person name="Venter S."/>
            <person name="Arnold D."/>
            <person name="Denman S."/>
        </authorList>
    </citation>
    <scope>NUCLEOTIDE SEQUENCE [LARGE SCALE GENOMIC DNA]</scope>
    <source>
        <strain evidence="1 2">H11b</strain>
    </source>
</reference>